<keyword evidence="5" id="KW-1015">Disulfide bond</keyword>
<dbReference type="InterPro" id="IPR003154">
    <property type="entry name" value="S1/P1nuclease"/>
</dbReference>
<keyword evidence="3" id="KW-0255">Endonuclease</keyword>
<name>A0ABS5I0K7_9GAMM</name>
<reference evidence="7 8" key="1">
    <citation type="submission" date="2020-02" db="EMBL/GenBank/DDBJ databases">
        <title>Shewanella WXL01 sp. nov., a marine bacterium isolated from green algae in Luhuitou Fringing Reef (Northern South China Sea).</title>
        <authorList>
            <person name="Wang X."/>
        </authorList>
    </citation>
    <scope>NUCLEOTIDE SEQUENCE [LARGE SCALE GENOMIC DNA]</scope>
    <source>
        <strain evidence="7 8">MCCC 1A01895</strain>
    </source>
</reference>
<protein>
    <submittedName>
        <fullName evidence="7">S1/P1 nuclease</fullName>
    </submittedName>
</protein>
<dbReference type="Gene3D" id="1.10.575.10">
    <property type="entry name" value="P1 Nuclease"/>
    <property type="match status" value="1"/>
</dbReference>
<dbReference type="PANTHER" id="PTHR33146">
    <property type="entry name" value="ENDONUCLEASE 4"/>
    <property type="match status" value="1"/>
</dbReference>
<dbReference type="CDD" id="cd11010">
    <property type="entry name" value="S1-P1_nuclease"/>
    <property type="match status" value="1"/>
</dbReference>
<evidence type="ECO:0000256" key="2">
    <source>
        <dbReference type="ARBA" id="ARBA00022723"/>
    </source>
</evidence>
<evidence type="ECO:0000256" key="4">
    <source>
        <dbReference type="ARBA" id="ARBA00022801"/>
    </source>
</evidence>
<gene>
    <name evidence="7" type="ORF">G3R48_06100</name>
</gene>
<evidence type="ECO:0000256" key="5">
    <source>
        <dbReference type="ARBA" id="ARBA00023157"/>
    </source>
</evidence>
<keyword evidence="6" id="KW-0325">Glycoprotein</keyword>
<sequence>MISVTQAVKYFVFIVLFAPQLALAFGKKGHQIVAMIAQDNLTIAAQRQVFALTKGQSLAQISTWADSVRNTKKWRGTAPWHYVSIADDQTWQTRKRNKKGDILQALTQLEATLANPNALTHNKAEALAFYVHLLADLHQPLHVGYRHDSGGNKYKVLWFNKPTNLHKVWDTLIIDYPQLSAQQYGKLLRYVPPKQQQQWLTGNYFSWATESKTMRQFAYKLPANNHNKPANISSQYRISNQIRLEQRMQQAGFRLAHKLNLLFPATALNKYSQRNEQSLLNK</sequence>
<comment type="caution">
    <text evidence="7">The sequence shown here is derived from an EMBL/GenBank/DDBJ whole genome shotgun (WGS) entry which is preliminary data.</text>
</comment>
<organism evidence="7 8">
    <name type="scientific">Shewanella intestini</name>
    <dbReference type="NCBI Taxonomy" id="2017544"/>
    <lineage>
        <taxon>Bacteria</taxon>
        <taxon>Pseudomonadati</taxon>
        <taxon>Pseudomonadota</taxon>
        <taxon>Gammaproteobacteria</taxon>
        <taxon>Alteromonadales</taxon>
        <taxon>Shewanellaceae</taxon>
        <taxon>Shewanella</taxon>
    </lineage>
</organism>
<keyword evidence="8" id="KW-1185">Reference proteome</keyword>
<accession>A0ABS5I0K7</accession>
<dbReference type="Proteomes" id="UP000811844">
    <property type="component" value="Unassembled WGS sequence"/>
</dbReference>
<dbReference type="Pfam" id="PF02265">
    <property type="entry name" value="S1-P1_nuclease"/>
    <property type="match status" value="1"/>
</dbReference>
<dbReference type="PANTHER" id="PTHR33146:SF26">
    <property type="entry name" value="ENDONUCLEASE 4"/>
    <property type="match status" value="1"/>
</dbReference>
<evidence type="ECO:0000256" key="1">
    <source>
        <dbReference type="ARBA" id="ARBA00022722"/>
    </source>
</evidence>
<dbReference type="EMBL" id="JAAIKR010000004">
    <property type="protein sequence ID" value="MBR9727557.1"/>
    <property type="molecule type" value="Genomic_DNA"/>
</dbReference>
<proteinExistence type="predicted"/>
<dbReference type="InterPro" id="IPR008947">
    <property type="entry name" value="PLipase_C/P1_nuclease_dom_sf"/>
</dbReference>
<dbReference type="RefSeq" id="WP_153661896.1">
    <property type="nucleotide sequence ID" value="NZ_JAAIKR010000004.1"/>
</dbReference>
<dbReference type="SUPFAM" id="SSF48537">
    <property type="entry name" value="Phospholipase C/P1 nuclease"/>
    <property type="match status" value="1"/>
</dbReference>
<keyword evidence="2" id="KW-0479">Metal-binding</keyword>
<keyword evidence="1" id="KW-0540">Nuclease</keyword>
<evidence type="ECO:0000313" key="7">
    <source>
        <dbReference type="EMBL" id="MBR9727557.1"/>
    </source>
</evidence>
<evidence type="ECO:0000256" key="3">
    <source>
        <dbReference type="ARBA" id="ARBA00022759"/>
    </source>
</evidence>
<evidence type="ECO:0000313" key="8">
    <source>
        <dbReference type="Proteomes" id="UP000811844"/>
    </source>
</evidence>
<evidence type="ECO:0000256" key="6">
    <source>
        <dbReference type="ARBA" id="ARBA00023180"/>
    </source>
</evidence>
<keyword evidence="4" id="KW-0378">Hydrolase</keyword>